<dbReference type="AlphaFoldDB" id="A0A1H7KYV4"/>
<dbReference type="EMBL" id="FNZQ01000002">
    <property type="protein sequence ID" value="SEK91908.1"/>
    <property type="molecule type" value="Genomic_DNA"/>
</dbReference>
<dbReference type="STRING" id="188906.SAMN04488526_1553"/>
<dbReference type="Proteomes" id="UP000199283">
    <property type="component" value="Unassembled WGS sequence"/>
</dbReference>
<name>A0A1H7KYV4_9RHOB</name>
<gene>
    <name evidence="1" type="ORF">SAMN04488526_1553</name>
</gene>
<organism evidence="1 2">
    <name type="scientific">Jannaschia helgolandensis</name>
    <dbReference type="NCBI Taxonomy" id="188906"/>
    <lineage>
        <taxon>Bacteria</taxon>
        <taxon>Pseudomonadati</taxon>
        <taxon>Pseudomonadota</taxon>
        <taxon>Alphaproteobacteria</taxon>
        <taxon>Rhodobacterales</taxon>
        <taxon>Roseobacteraceae</taxon>
        <taxon>Jannaschia</taxon>
    </lineage>
</organism>
<keyword evidence="2" id="KW-1185">Reference proteome</keyword>
<reference evidence="1 2" key="1">
    <citation type="submission" date="2016-10" db="EMBL/GenBank/DDBJ databases">
        <authorList>
            <person name="de Groot N.N."/>
        </authorList>
    </citation>
    <scope>NUCLEOTIDE SEQUENCE [LARGE SCALE GENOMIC DNA]</scope>
    <source>
        <strain evidence="1 2">DSM 14858</strain>
    </source>
</reference>
<protein>
    <submittedName>
        <fullName evidence="1">Uncharacterized protein</fullName>
    </submittedName>
</protein>
<accession>A0A1H7KYV4</accession>
<evidence type="ECO:0000313" key="1">
    <source>
        <dbReference type="EMBL" id="SEK91908.1"/>
    </source>
</evidence>
<sequence length="49" mass="5520">MDGGMANERFGPDRPMFRDAAMIRMQRLTSVSRYACDATSGARTQFAFQ</sequence>
<proteinExistence type="predicted"/>
<evidence type="ECO:0000313" key="2">
    <source>
        <dbReference type="Proteomes" id="UP000199283"/>
    </source>
</evidence>